<name>A0AAV7P7W2_PLEWA</name>
<dbReference type="Proteomes" id="UP001066276">
    <property type="component" value="Chromosome 7"/>
</dbReference>
<organism evidence="1 2">
    <name type="scientific">Pleurodeles waltl</name>
    <name type="common">Iberian ribbed newt</name>
    <dbReference type="NCBI Taxonomy" id="8319"/>
    <lineage>
        <taxon>Eukaryota</taxon>
        <taxon>Metazoa</taxon>
        <taxon>Chordata</taxon>
        <taxon>Craniata</taxon>
        <taxon>Vertebrata</taxon>
        <taxon>Euteleostomi</taxon>
        <taxon>Amphibia</taxon>
        <taxon>Batrachia</taxon>
        <taxon>Caudata</taxon>
        <taxon>Salamandroidea</taxon>
        <taxon>Salamandridae</taxon>
        <taxon>Pleurodelinae</taxon>
        <taxon>Pleurodeles</taxon>
    </lineage>
</organism>
<sequence length="79" mass="8612">MGGPAGASLCGRRSCRCCSVLIATVQQLISSRGQNMRLPARDMGPNIQMTRHQSLLLALRPVCALWEEAASTHPECFRT</sequence>
<protein>
    <recommendedName>
        <fullName evidence="3">Secreted protein</fullName>
    </recommendedName>
</protein>
<gene>
    <name evidence="1" type="ORF">NDU88_001143</name>
</gene>
<evidence type="ECO:0000313" key="1">
    <source>
        <dbReference type="EMBL" id="KAJ1122658.1"/>
    </source>
</evidence>
<dbReference type="EMBL" id="JANPWB010000011">
    <property type="protein sequence ID" value="KAJ1122658.1"/>
    <property type="molecule type" value="Genomic_DNA"/>
</dbReference>
<evidence type="ECO:0008006" key="3">
    <source>
        <dbReference type="Google" id="ProtNLM"/>
    </source>
</evidence>
<dbReference type="AlphaFoldDB" id="A0AAV7P7W2"/>
<proteinExistence type="predicted"/>
<comment type="caution">
    <text evidence="1">The sequence shown here is derived from an EMBL/GenBank/DDBJ whole genome shotgun (WGS) entry which is preliminary data.</text>
</comment>
<keyword evidence="2" id="KW-1185">Reference proteome</keyword>
<evidence type="ECO:0000313" key="2">
    <source>
        <dbReference type="Proteomes" id="UP001066276"/>
    </source>
</evidence>
<accession>A0AAV7P7W2</accession>
<reference evidence="1" key="1">
    <citation type="journal article" date="2022" name="bioRxiv">
        <title>Sequencing and chromosome-scale assembly of the giantPleurodeles waltlgenome.</title>
        <authorList>
            <person name="Brown T."/>
            <person name="Elewa A."/>
            <person name="Iarovenko S."/>
            <person name="Subramanian E."/>
            <person name="Araus A.J."/>
            <person name="Petzold A."/>
            <person name="Susuki M."/>
            <person name="Suzuki K.-i.T."/>
            <person name="Hayashi T."/>
            <person name="Toyoda A."/>
            <person name="Oliveira C."/>
            <person name="Osipova E."/>
            <person name="Leigh N.D."/>
            <person name="Simon A."/>
            <person name="Yun M.H."/>
        </authorList>
    </citation>
    <scope>NUCLEOTIDE SEQUENCE</scope>
    <source>
        <strain evidence="1">20211129_DDA</strain>
        <tissue evidence="1">Liver</tissue>
    </source>
</reference>